<protein>
    <recommendedName>
        <fullName evidence="6">Cytosol aminopeptidase domain-containing protein</fullName>
    </recommendedName>
</protein>
<evidence type="ECO:0000256" key="4">
    <source>
        <dbReference type="ARBA" id="ARBA00022801"/>
    </source>
</evidence>
<feature type="region of interest" description="Disordered" evidence="5">
    <location>
        <begin position="1"/>
        <end position="34"/>
    </location>
</feature>
<dbReference type="Pfam" id="PF00883">
    <property type="entry name" value="Peptidase_M17"/>
    <property type="match status" value="1"/>
</dbReference>
<dbReference type="VEuPathDB" id="VectorBase:GBRI025185"/>
<evidence type="ECO:0000313" key="8">
    <source>
        <dbReference type="Proteomes" id="UP000091820"/>
    </source>
</evidence>
<dbReference type="InterPro" id="IPR000819">
    <property type="entry name" value="Peptidase_M17_C"/>
</dbReference>
<dbReference type="SUPFAM" id="SSF53187">
    <property type="entry name" value="Zn-dependent exopeptidases"/>
    <property type="match status" value="1"/>
</dbReference>
<dbReference type="Pfam" id="PF13862">
    <property type="entry name" value="BCCIP"/>
    <property type="match status" value="1"/>
</dbReference>
<dbReference type="EnsemblMetazoa" id="GBRI025185-RA">
    <property type="protein sequence ID" value="GBRI025185-PA"/>
    <property type="gene ID" value="GBRI025185"/>
</dbReference>
<dbReference type="PRINTS" id="PR00481">
    <property type="entry name" value="LAMNOPPTDASE"/>
</dbReference>
<feature type="compositionally biased region" description="Basic and acidic residues" evidence="5">
    <location>
        <begin position="1"/>
        <end position="15"/>
    </location>
</feature>
<keyword evidence="3" id="KW-0645">Protease</keyword>
<evidence type="ECO:0000256" key="5">
    <source>
        <dbReference type="SAM" id="MobiDB-lite"/>
    </source>
</evidence>
<dbReference type="GO" id="GO:0005737">
    <property type="term" value="C:cytoplasm"/>
    <property type="evidence" value="ECO:0007669"/>
    <property type="project" value="InterPro"/>
</dbReference>
<evidence type="ECO:0000313" key="7">
    <source>
        <dbReference type="EnsemblMetazoa" id="GBRI025185-PA"/>
    </source>
</evidence>
<evidence type="ECO:0000256" key="1">
    <source>
        <dbReference type="ARBA" id="ARBA00009528"/>
    </source>
</evidence>
<keyword evidence="4" id="KW-0378">Hydrolase</keyword>
<dbReference type="GO" id="GO:0030145">
    <property type="term" value="F:manganese ion binding"/>
    <property type="evidence" value="ECO:0007669"/>
    <property type="project" value="InterPro"/>
</dbReference>
<dbReference type="GO" id="GO:0006508">
    <property type="term" value="P:proteolysis"/>
    <property type="evidence" value="ECO:0007669"/>
    <property type="project" value="UniProtKB-KW"/>
</dbReference>
<keyword evidence="8" id="KW-1185">Reference proteome</keyword>
<proteinExistence type="inferred from homology"/>
<dbReference type="PANTHER" id="PTHR11963:SF48">
    <property type="entry name" value="DIPEPTIDASE B, ISOFORM A"/>
    <property type="match status" value="1"/>
</dbReference>
<evidence type="ECO:0000259" key="6">
    <source>
        <dbReference type="PROSITE" id="PS00631"/>
    </source>
</evidence>
<dbReference type="PANTHER" id="PTHR11963">
    <property type="entry name" value="LEUCINE AMINOPEPTIDASE-RELATED"/>
    <property type="match status" value="1"/>
</dbReference>
<keyword evidence="2" id="KW-0031">Aminopeptidase</keyword>
<dbReference type="Proteomes" id="UP000091820">
    <property type="component" value="Unassembled WGS sequence"/>
</dbReference>
<organism evidence="7 8">
    <name type="scientific">Glossina brevipalpis</name>
    <dbReference type="NCBI Taxonomy" id="37001"/>
    <lineage>
        <taxon>Eukaryota</taxon>
        <taxon>Metazoa</taxon>
        <taxon>Ecdysozoa</taxon>
        <taxon>Arthropoda</taxon>
        <taxon>Hexapoda</taxon>
        <taxon>Insecta</taxon>
        <taxon>Pterygota</taxon>
        <taxon>Neoptera</taxon>
        <taxon>Endopterygota</taxon>
        <taxon>Diptera</taxon>
        <taxon>Brachycera</taxon>
        <taxon>Muscomorpha</taxon>
        <taxon>Hippoboscoidea</taxon>
        <taxon>Glossinidae</taxon>
        <taxon>Glossina</taxon>
    </lineage>
</organism>
<accession>A0A1A9WML4</accession>
<dbReference type="PROSITE" id="PS00631">
    <property type="entry name" value="CYTOSOL_AP"/>
    <property type="match status" value="1"/>
</dbReference>
<dbReference type="CDD" id="cd00433">
    <property type="entry name" value="Peptidase_M17"/>
    <property type="match status" value="1"/>
</dbReference>
<dbReference type="Gene3D" id="3.40.630.10">
    <property type="entry name" value="Zn peptidases"/>
    <property type="match status" value="1"/>
</dbReference>
<dbReference type="AlphaFoldDB" id="A0A1A9WML4"/>
<reference evidence="7" key="2">
    <citation type="submission" date="2020-05" db="UniProtKB">
        <authorList>
            <consortium name="EnsemblMetazoa"/>
        </authorList>
    </citation>
    <scope>IDENTIFICATION</scope>
    <source>
        <strain evidence="7">IAEA</strain>
    </source>
</reference>
<sequence>MSSNKDENLNGKEEDFVMEEDEEDDDEMPCSEMNPDNQDMQIDVEGHVPSDPDWRGISRLLQKVFLNAHINLEEMAEIIIKQNFIGSVIRQYKSDRNTGTSELDTAKVVCDNPLEYYRTIFGITTVLNINDKDDVANKICLQQFRAFLIEKAEKYTNNIAFKYFCDALNNETRPIGYLINERFLNIPPKISIPLLENLQQEITVAKEKNYKFNFVYFLMIIKMYRKEANDHESKQDFYVNAEEELIVQKAIDSFEYSVVGESDTDNPGECLGDLIPYLIIIIIMGIDKLIPCSVKLSQVIQKSGCDVLCVIDRQIPKELVEQFNDIRSYDKAFDSMVSCFKSPKLNMPVVYSPLPELTDYHDVRCYQNAAAKSVQRAIKAGFKAPLLLVPESDKFAHAELCTVLGALSELYVPIQYREDVPEKSQRISNLSVMISSPKAEEILKDALLLESGRFVARDIGVGDPERMAPPRIEEYVTKIFKNLKVDVISDINTITKEYPLFAAVNRAANQIERHRGRIIFVEYKPPQPARKTLMLVGKGVTYDTGGADIKAGGIMAGMSRDKCGAAAVAGFLQIVNEQKPSDIHVIGALCLVRNSVGEDCYVSDEIITSRAGVRVRVGNTDAEGRMCMADALCRMKEMAVSQNLPDPHLFTVATLTGHAILAAGSGYSIVIDNSVAHCTGHARKLQEIGQKFGDPIEVSVLRQDDFDFNAGKAIGEDVVQCNNLGSARTPRGHHVPAAFLIQSTGLNEHGLESPKPLKYTHLDIAASAGSVPEMPTAAPIIALAKAHLN</sequence>
<name>A0A1A9WML4_9MUSC</name>
<dbReference type="STRING" id="37001.A0A1A9WML4"/>
<dbReference type="GO" id="GO:0070006">
    <property type="term" value="F:metalloaminopeptidase activity"/>
    <property type="evidence" value="ECO:0007669"/>
    <property type="project" value="InterPro"/>
</dbReference>
<evidence type="ECO:0000256" key="3">
    <source>
        <dbReference type="ARBA" id="ARBA00022670"/>
    </source>
</evidence>
<dbReference type="InterPro" id="IPR011356">
    <property type="entry name" value="Leucine_aapep/pepB"/>
</dbReference>
<feature type="compositionally biased region" description="Acidic residues" evidence="5">
    <location>
        <begin position="16"/>
        <end position="29"/>
    </location>
</feature>
<feature type="domain" description="Cytosol aminopeptidase" evidence="6">
    <location>
        <begin position="619"/>
        <end position="626"/>
    </location>
</feature>
<reference evidence="8" key="1">
    <citation type="submission" date="2014-03" db="EMBL/GenBank/DDBJ databases">
        <authorList>
            <person name="Aksoy S."/>
            <person name="Warren W."/>
            <person name="Wilson R.K."/>
        </authorList>
    </citation>
    <scope>NUCLEOTIDE SEQUENCE [LARGE SCALE GENOMIC DNA]</scope>
    <source>
        <strain evidence="8">IAEA</strain>
    </source>
</reference>
<dbReference type="InterPro" id="IPR025602">
    <property type="entry name" value="BCP1_family"/>
</dbReference>
<comment type="similarity">
    <text evidence="1">Belongs to the peptidase M17 family.</text>
</comment>
<evidence type="ECO:0000256" key="2">
    <source>
        <dbReference type="ARBA" id="ARBA00022438"/>
    </source>
</evidence>